<comment type="similarity">
    <text evidence="3">In the N-terminal section; belongs to the enoyl-CoA hydratase/isomerase family.</text>
</comment>
<dbReference type="UniPathway" id="UPA00659"/>
<evidence type="ECO:0000256" key="3">
    <source>
        <dbReference type="ARBA" id="ARBA00008750"/>
    </source>
</evidence>
<dbReference type="KEGG" id="pla:Plav_0465"/>
<evidence type="ECO:0000256" key="10">
    <source>
        <dbReference type="ARBA" id="ARBA00023239"/>
    </source>
</evidence>
<feature type="domain" description="3-hydroxyacyl-CoA dehydrogenase C-terminal" evidence="14">
    <location>
        <begin position="523"/>
        <end position="620"/>
    </location>
</feature>
<accession>A7HQA5</accession>
<gene>
    <name evidence="16" type="ordered locus">Plav_0465</name>
</gene>
<dbReference type="InterPro" id="IPR006108">
    <property type="entry name" value="3HC_DH_C"/>
</dbReference>
<dbReference type="GO" id="GO:0016509">
    <property type="term" value="F:long-chain (3S)-3-hydroxyacyl-CoA dehydrogenase (NAD+) activity"/>
    <property type="evidence" value="ECO:0007669"/>
    <property type="project" value="TreeGrafter"/>
</dbReference>
<dbReference type="Gene3D" id="3.90.226.10">
    <property type="entry name" value="2-enoyl-CoA Hydratase, Chain A, domain 1"/>
    <property type="match status" value="1"/>
</dbReference>
<dbReference type="Pfam" id="PF00378">
    <property type="entry name" value="ECH_1"/>
    <property type="match status" value="1"/>
</dbReference>
<dbReference type="InterPro" id="IPR001753">
    <property type="entry name" value="Enoyl-CoA_hydra/iso"/>
</dbReference>
<dbReference type="STRING" id="402881.Plav_0465"/>
<dbReference type="Gene3D" id="3.40.50.720">
    <property type="entry name" value="NAD(P)-binding Rossmann-like Domain"/>
    <property type="match status" value="1"/>
</dbReference>
<dbReference type="SUPFAM" id="SSF52096">
    <property type="entry name" value="ClpP/crotonase"/>
    <property type="match status" value="1"/>
</dbReference>
<feature type="domain" description="3-hydroxyacyl-CoA dehydrogenase NAD binding" evidence="15">
    <location>
        <begin position="342"/>
        <end position="520"/>
    </location>
</feature>
<dbReference type="GO" id="GO:0004300">
    <property type="term" value="F:enoyl-CoA hydratase activity"/>
    <property type="evidence" value="ECO:0007669"/>
    <property type="project" value="UniProtKB-EC"/>
</dbReference>
<organism evidence="16 17">
    <name type="scientific">Parvibaculum lavamentivorans (strain DS-1 / DSM 13023 / NCIMB 13966)</name>
    <dbReference type="NCBI Taxonomy" id="402881"/>
    <lineage>
        <taxon>Bacteria</taxon>
        <taxon>Pseudomonadati</taxon>
        <taxon>Pseudomonadota</taxon>
        <taxon>Alphaproteobacteria</taxon>
        <taxon>Hyphomicrobiales</taxon>
        <taxon>Parvibaculaceae</taxon>
        <taxon>Parvibaculum</taxon>
    </lineage>
</organism>
<comment type="similarity">
    <text evidence="13">Belongs to the enoyl-CoA hydratase/isomerase family.</text>
</comment>
<evidence type="ECO:0000256" key="2">
    <source>
        <dbReference type="ARBA" id="ARBA00007005"/>
    </source>
</evidence>
<dbReference type="PANTHER" id="PTHR43612:SF3">
    <property type="entry name" value="TRIFUNCTIONAL ENZYME SUBUNIT ALPHA, MITOCHONDRIAL"/>
    <property type="match status" value="1"/>
</dbReference>
<keyword evidence="9" id="KW-0443">Lipid metabolism</keyword>
<dbReference type="eggNOG" id="COG1024">
    <property type="taxonomic scope" value="Bacteria"/>
</dbReference>
<dbReference type="Pfam" id="PF02737">
    <property type="entry name" value="3HCDH_N"/>
    <property type="match status" value="1"/>
</dbReference>
<evidence type="ECO:0000259" key="14">
    <source>
        <dbReference type="Pfam" id="PF00725"/>
    </source>
</evidence>
<comment type="similarity">
    <text evidence="2">In the central section; belongs to the 3-hydroxyacyl-CoA dehydrogenase family.</text>
</comment>
<keyword evidence="7" id="KW-0560">Oxidoreductase</keyword>
<dbReference type="AlphaFoldDB" id="A7HQA5"/>
<dbReference type="RefSeq" id="WP_011995379.1">
    <property type="nucleotide sequence ID" value="NC_009719.1"/>
</dbReference>
<dbReference type="Proteomes" id="UP000006377">
    <property type="component" value="Chromosome"/>
</dbReference>
<evidence type="ECO:0000256" key="13">
    <source>
        <dbReference type="RuleBase" id="RU003707"/>
    </source>
</evidence>
<dbReference type="EMBL" id="CP000774">
    <property type="protein sequence ID" value="ABS62088.1"/>
    <property type="molecule type" value="Genomic_DNA"/>
</dbReference>
<evidence type="ECO:0000256" key="6">
    <source>
        <dbReference type="ARBA" id="ARBA00022963"/>
    </source>
</evidence>
<comment type="pathway">
    <text evidence="1">Lipid metabolism; fatty acid beta-oxidation.</text>
</comment>
<evidence type="ECO:0000256" key="11">
    <source>
        <dbReference type="ARBA" id="ARBA00023268"/>
    </source>
</evidence>
<evidence type="ECO:0000256" key="4">
    <source>
        <dbReference type="ARBA" id="ARBA00012076"/>
    </source>
</evidence>
<dbReference type="InterPro" id="IPR036291">
    <property type="entry name" value="NAD(P)-bd_dom_sf"/>
</dbReference>
<name>A7HQA5_PARL1</name>
<keyword evidence="6" id="KW-0442">Lipid degradation</keyword>
<dbReference type="FunFam" id="3.40.50.720:FF:000009">
    <property type="entry name" value="Fatty oxidation complex, alpha subunit"/>
    <property type="match status" value="1"/>
</dbReference>
<keyword evidence="8" id="KW-0520">NAD</keyword>
<reference evidence="16 17" key="1">
    <citation type="journal article" date="2011" name="Stand. Genomic Sci.">
        <title>Complete genome sequence of Parvibaculum lavamentivorans type strain (DS-1(T)).</title>
        <authorList>
            <person name="Schleheck D."/>
            <person name="Weiss M."/>
            <person name="Pitluck S."/>
            <person name="Bruce D."/>
            <person name="Land M.L."/>
            <person name="Han S."/>
            <person name="Saunders E."/>
            <person name="Tapia R."/>
            <person name="Detter C."/>
            <person name="Brettin T."/>
            <person name="Han J."/>
            <person name="Woyke T."/>
            <person name="Goodwin L."/>
            <person name="Pennacchio L."/>
            <person name="Nolan M."/>
            <person name="Cook A.M."/>
            <person name="Kjelleberg S."/>
            <person name="Thomas T."/>
        </authorList>
    </citation>
    <scope>NUCLEOTIDE SEQUENCE [LARGE SCALE GENOMIC DNA]</scope>
    <source>
        <strain evidence="17">DS-1 / DSM 13023 / NCIMB 13966</strain>
    </source>
</reference>
<dbReference type="PANTHER" id="PTHR43612">
    <property type="entry name" value="TRIFUNCTIONAL ENZYME SUBUNIT ALPHA"/>
    <property type="match status" value="1"/>
</dbReference>
<evidence type="ECO:0000256" key="7">
    <source>
        <dbReference type="ARBA" id="ARBA00023002"/>
    </source>
</evidence>
<dbReference type="eggNOG" id="COG1250">
    <property type="taxonomic scope" value="Bacteria"/>
</dbReference>
<evidence type="ECO:0000256" key="12">
    <source>
        <dbReference type="ARBA" id="ARBA00049556"/>
    </source>
</evidence>
<dbReference type="Pfam" id="PF00725">
    <property type="entry name" value="3HCDH"/>
    <property type="match status" value="1"/>
</dbReference>
<proteinExistence type="inferred from homology"/>
<dbReference type="GO" id="GO:0070403">
    <property type="term" value="F:NAD+ binding"/>
    <property type="evidence" value="ECO:0007669"/>
    <property type="project" value="InterPro"/>
</dbReference>
<dbReference type="InterPro" id="IPR008927">
    <property type="entry name" value="6-PGluconate_DH-like_C_sf"/>
</dbReference>
<evidence type="ECO:0000256" key="1">
    <source>
        <dbReference type="ARBA" id="ARBA00005005"/>
    </source>
</evidence>
<keyword evidence="10" id="KW-0456">Lyase</keyword>
<dbReference type="CDD" id="cd06558">
    <property type="entry name" value="crotonase-like"/>
    <property type="match status" value="1"/>
</dbReference>
<evidence type="ECO:0000259" key="15">
    <source>
        <dbReference type="Pfam" id="PF02737"/>
    </source>
</evidence>
<dbReference type="HOGENOM" id="CLU_009834_15_3_5"/>
<dbReference type="InterPro" id="IPR018376">
    <property type="entry name" value="Enoyl-CoA_hyd/isom_CS"/>
</dbReference>
<evidence type="ECO:0000256" key="5">
    <source>
        <dbReference type="ARBA" id="ARBA00022832"/>
    </source>
</evidence>
<dbReference type="SUPFAM" id="SSF51735">
    <property type="entry name" value="NAD(P)-binding Rossmann-fold domains"/>
    <property type="match status" value="1"/>
</dbReference>
<keyword evidence="5" id="KW-0276">Fatty acid metabolism</keyword>
<comment type="catalytic activity">
    <reaction evidence="12">
        <text>a (3S)-3-hydroxyacyl-CoA + NAD(+) = a 3-oxoacyl-CoA + NADH + H(+)</text>
        <dbReference type="Rhea" id="RHEA:22432"/>
        <dbReference type="ChEBI" id="CHEBI:15378"/>
        <dbReference type="ChEBI" id="CHEBI:57318"/>
        <dbReference type="ChEBI" id="CHEBI:57540"/>
        <dbReference type="ChEBI" id="CHEBI:57945"/>
        <dbReference type="ChEBI" id="CHEBI:90726"/>
        <dbReference type="EC" id="1.1.1.35"/>
    </reaction>
</comment>
<dbReference type="InterPro" id="IPR029045">
    <property type="entry name" value="ClpP/crotonase-like_dom_sf"/>
</dbReference>
<dbReference type="EC" id="4.2.1.17" evidence="4"/>
<dbReference type="SUPFAM" id="SSF48179">
    <property type="entry name" value="6-phosphogluconate dehydrogenase C-terminal domain-like"/>
    <property type="match status" value="2"/>
</dbReference>
<evidence type="ECO:0000256" key="9">
    <source>
        <dbReference type="ARBA" id="ARBA00023098"/>
    </source>
</evidence>
<evidence type="ECO:0000313" key="16">
    <source>
        <dbReference type="EMBL" id="ABS62088.1"/>
    </source>
</evidence>
<protein>
    <recommendedName>
        <fullName evidence="4">enoyl-CoA hydratase</fullName>
        <ecNumber evidence="4">4.2.1.17</ecNumber>
    </recommendedName>
</protein>
<dbReference type="PROSITE" id="PS00166">
    <property type="entry name" value="ENOYL_COA_HYDRATASE"/>
    <property type="match status" value="1"/>
</dbReference>
<dbReference type="InterPro" id="IPR050136">
    <property type="entry name" value="FA_oxidation_alpha_subunit"/>
</dbReference>
<keyword evidence="17" id="KW-1185">Reference proteome</keyword>
<dbReference type="OrthoDB" id="9771883at2"/>
<dbReference type="InterPro" id="IPR006176">
    <property type="entry name" value="3-OHacyl-CoA_DH_NAD-bd"/>
</dbReference>
<keyword evidence="11" id="KW-0511">Multifunctional enzyme</keyword>
<evidence type="ECO:0000313" key="17">
    <source>
        <dbReference type="Proteomes" id="UP000006377"/>
    </source>
</evidence>
<sequence>MTPYENFKFELDADGIALITWDMPGRSMNVLSQSSMADMASIIEKIMSDDAIKGAVLTSGKDAFCAGADLSMMGGQAGGSGSGSQEDRVKAMYEGNLKFNMLLRGLETCGKPVVAAINGTALGGGLEVTLACHYRIASDNPKTQIGLPEAKVGLLPGGGGTQRLPRLIGAQAALPLILQGTSLDPQKALKAGILHKVVPAAELIPAAKAWLKEGLAQPKVKLGKKGPEVYAIAIQPWDREGYKVPGGDPNGKGGSQVFTIGNATLHKQTHGNFPAQKFIMSCVYEGLQVPIEAGLRIETRYFTKLLMDPRSKAMIRSLFLSMQELAKGARRPSGVPAFQVKKLGILGAGMMGAGIAYVSAQAGMEVVLLDTDQANAEKGKAYSEKLLKKALERGKTTQEKADKLLGLIKPTTNYDDLKGADLVIEAVFESRDIKAEVTKKAEPMLAAGGIYGSNTSTLPITGLAEASAKPDNFIGIHFFSPVDKMQLVEIIMGKKTSDETLAKAMDYVKQIRKTPIVVNDSRGFYTSRCFGTYVGEGLAMLGEGVPPAMIENVGKMTGMPMAPLALNDEVSLDLAYKVREQTKKDLGDKYVGSPADDLVKKMVVDLGRVGKKAGKGFYDYPADGKKKLWPGLADLAGKSQDPDDLDVQELKNRFLYIQALEAARCFEEGVVTDVRDADVGAILGWGFAPWAGGPLSLIDMVGTKEFVEACDKLAQKYGPRFTPGKLLRDMAEKGDTFYGRFAPSKEKAAA</sequence>
<evidence type="ECO:0000256" key="8">
    <source>
        <dbReference type="ARBA" id="ARBA00023027"/>
    </source>
</evidence>
<dbReference type="GO" id="GO:0006635">
    <property type="term" value="P:fatty acid beta-oxidation"/>
    <property type="evidence" value="ECO:0007669"/>
    <property type="project" value="UniProtKB-UniPathway"/>
</dbReference>
<dbReference type="Gene3D" id="1.10.1040.50">
    <property type="match status" value="1"/>
</dbReference>